<evidence type="ECO:0008006" key="6">
    <source>
        <dbReference type="Google" id="ProtNLM"/>
    </source>
</evidence>
<evidence type="ECO:0000259" key="2">
    <source>
        <dbReference type="Pfam" id="PF04773"/>
    </source>
</evidence>
<comment type="caution">
    <text evidence="4">The sequence shown here is derived from an EMBL/GenBank/DDBJ whole genome shotgun (WGS) entry which is preliminary data.</text>
</comment>
<dbReference type="eggNOG" id="COG3712">
    <property type="taxonomic scope" value="Bacteria"/>
</dbReference>
<dbReference type="PIRSF" id="PIRSF018266">
    <property type="entry name" value="FecR"/>
    <property type="match status" value="1"/>
</dbReference>
<dbReference type="InterPro" id="IPR012373">
    <property type="entry name" value="Ferrdict_sens_TM"/>
</dbReference>
<keyword evidence="1" id="KW-0812">Transmembrane</keyword>
<dbReference type="Pfam" id="PF16344">
    <property type="entry name" value="FecR_C"/>
    <property type="match status" value="1"/>
</dbReference>
<gene>
    <name evidence="4" type="ORF">IA57_03690</name>
</gene>
<dbReference type="Pfam" id="PF04773">
    <property type="entry name" value="FecR"/>
    <property type="match status" value="1"/>
</dbReference>
<sequence length="301" mass="34192">MDQDDLLKKWLNHELSEAEQTAFEKTADFKAYQKIIETAQRFKSNSADKRHSFEALKQACAAHSRPKRLSISVMWRVAAVLIVALGVFAAFLYYSPSEINTKVAEKTQVVLPDQSVVVLNAYSEIAFSKRNWDKHREVLLKGEAFFKVNPGQTFDVVTKQGKVTVVGTQFNVRQRQDYFEVVCYEGQVRVASDTIVRQLVKGETYRLMHQKFTTGNTSESAPKWLENVSSFDKVPFKNVLAELERQYGVEVEFKPVGPERLFSGGFTHENLESALISITTPMNMTYKIGPDKLVVIHANNN</sequence>
<keyword evidence="1" id="KW-1133">Transmembrane helix</keyword>
<reference evidence="5" key="2">
    <citation type="submission" date="2014-07" db="EMBL/GenBank/DDBJ databases">
        <title>Genome sequence of Mangrovimonas yunxiaonensis.</title>
        <authorList>
            <person name="Li Y."/>
            <person name="Zheng T."/>
        </authorList>
    </citation>
    <scope>NUCLEOTIDE SEQUENCE [LARGE SCALE GENOMIC DNA]</scope>
    <source>
        <strain evidence="5">LY01</strain>
    </source>
</reference>
<proteinExistence type="predicted"/>
<dbReference type="Gene3D" id="3.55.50.30">
    <property type="match status" value="1"/>
</dbReference>
<evidence type="ECO:0000256" key="1">
    <source>
        <dbReference type="SAM" id="Phobius"/>
    </source>
</evidence>
<dbReference type="Proteomes" id="UP000028521">
    <property type="component" value="Unassembled WGS sequence"/>
</dbReference>
<dbReference type="PANTHER" id="PTHR30273:SF2">
    <property type="entry name" value="PROTEIN FECR"/>
    <property type="match status" value="1"/>
</dbReference>
<dbReference type="STRING" id="1197477.IA57_03690"/>
<dbReference type="OrthoDB" id="1097347at2"/>
<feature type="domain" description="FecR protein" evidence="2">
    <location>
        <begin position="98"/>
        <end position="189"/>
    </location>
</feature>
<protein>
    <recommendedName>
        <fullName evidence="6">Anti-sigma factor</fullName>
    </recommendedName>
</protein>
<dbReference type="AlphaFoldDB" id="A0A084TMP2"/>
<evidence type="ECO:0000259" key="3">
    <source>
        <dbReference type="Pfam" id="PF16344"/>
    </source>
</evidence>
<dbReference type="PANTHER" id="PTHR30273">
    <property type="entry name" value="PERIPLASMIC SIGNAL SENSOR AND SIGMA FACTOR ACTIVATOR FECR-RELATED"/>
    <property type="match status" value="1"/>
</dbReference>
<keyword evidence="1" id="KW-0472">Membrane</keyword>
<dbReference type="Gene3D" id="2.60.120.1440">
    <property type="match status" value="1"/>
</dbReference>
<evidence type="ECO:0000313" key="4">
    <source>
        <dbReference type="EMBL" id="KFB01978.1"/>
    </source>
</evidence>
<accession>A0A084TMP2</accession>
<dbReference type="EMBL" id="JPFK01000003">
    <property type="protein sequence ID" value="KFB01978.1"/>
    <property type="molecule type" value="Genomic_DNA"/>
</dbReference>
<dbReference type="InterPro" id="IPR006860">
    <property type="entry name" value="FecR"/>
</dbReference>
<feature type="transmembrane region" description="Helical" evidence="1">
    <location>
        <begin position="73"/>
        <end position="94"/>
    </location>
</feature>
<dbReference type="InterPro" id="IPR032508">
    <property type="entry name" value="FecR_C"/>
</dbReference>
<dbReference type="GO" id="GO:0016989">
    <property type="term" value="F:sigma factor antagonist activity"/>
    <property type="evidence" value="ECO:0007669"/>
    <property type="project" value="TreeGrafter"/>
</dbReference>
<organism evidence="4 5">
    <name type="scientific">Mangrovimonas yunxiaonensis</name>
    <dbReference type="NCBI Taxonomy" id="1197477"/>
    <lineage>
        <taxon>Bacteria</taxon>
        <taxon>Pseudomonadati</taxon>
        <taxon>Bacteroidota</taxon>
        <taxon>Flavobacteriia</taxon>
        <taxon>Flavobacteriales</taxon>
        <taxon>Flavobacteriaceae</taxon>
        <taxon>Mangrovimonas</taxon>
    </lineage>
</organism>
<dbReference type="RefSeq" id="WP_036119277.1">
    <property type="nucleotide sequence ID" value="NZ_BMET01000005.1"/>
</dbReference>
<feature type="domain" description="Protein FecR C-terminal" evidence="3">
    <location>
        <begin position="230"/>
        <end position="294"/>
    </location>
</feature>
<keyword evidence="5" id="KW-1185">Reference proteome</keyword>
<name>A0A084TMP2_9FLAO</name>
<evidence type="ECO:0000313" key="5">
    <source>
        <dbReference type="Proteomes" id="UP000028521"/>
    </source>
</evidence>
<reference evidence="4 5" key="1">
    <citation type="journal article" date="2014" name="Genome Announc.">
        <title>Draft Genome Sequence of the Algicidal Bacterium Mangrovimonas yunxiaonensis Strain LY01.</title>
        <authorList>
            <person name="Li Y."/>
            <person name="Zhu H."/>
            <person name="Li C."/>
            <person name="Zhang H."/>
            <person name="Chen Z."/>
            <person name="Zheng W."/>
            <person name="Xu H."/>
            <person name="Zheng T."/>
        </authorList>
    </citation>
    <scope>NUCLEOTIDE SEQUENCE [LARGE SCALE GENOMIC DNA]</scope>
    <source>
        <strain evidence="4 5">LY01</strain>
    </source>
</reference>